<name>A0A151IK71_9HYME</name>
<dbReference type="AlphaFoldDB" id="A0A151IK71"/>
<dbReference type="GO" id="GO:0046872">
    <property type="term" value="F:metal ion binding"/>
    <property type="evidence" value="ECO:0007669"/>
    <property type="project" value="UniProtKB-KW"/>
</dbReference>
<gene>
    <name evidence="4" type="ORF">ALC62_04469</name>
</gene>
<dbReference type="Proteomes" id="UP000078542">
    <property type="component" value="Unassembled WGS sequence"/>
</dbReference>
<accession>A0A151IK71</accession>
<evidence type="ECO:0000259" key="3">
    <source>
        <dbReference type="Pfam" id="PF13359"/>
    </source>
</evidence>
<feature type="domain" description="DDE Tnp4" evidence="3">
    <location>
        <begin position="115"/>
        <end position="214"/>
    </location>
</feature>
<keyword evidence="2" id="KW-0479">Metal-binding</keyword>
<evidence type="ECO:0000313" key="4">
    <source>
        <dbReference type="EMBL" id="KYN04658.1"/>
    </source>
</evidence>
<proteinExistence type="predicted"/>
<comment type="cofactor">
    <cofactor evidence="1">
        <name>a divalent metal cation</name>
        <dbReference type="ChEBI" id="CHEBI:60240"/>
    </cofactor>
</comment>
<evidence type="ECO:0000256" key="2">
    <source>
        <dbReference type="ARBA" id="ARBA00022723"/>
    </source>
</evidence>
<evidence type="ECO:0000256" key="1">
    <source>
        <dbReference type="ARBA" id="ARBA00001968"/>
    </source>
</evidence>
<dbReference type="EMBL" id="KQ977254">
    <property type="protein sequence ID" value="KYN04658.1"/>
    <property type="molecule type" value="Genomic_DNA"/>
</dbReference>
<evidence type="ECO:0000313" key="5">
    <source>
        <dbReference type="Proteomes" id="UP000078542"/>
    </source>
</evidence>
<keyword evidence="5" id="KW-1185">Reference proteome</keyword>
<reference evidence="4 5" key="1">
    <citation type="submission" date="2016-03" db="EMBL/GenBank/DDBJ databases">
        <title>Cyphomyrmex costatus WGS genome.</title>
        <authorList>
            <person name="Nygaard S."/>
            <person name="Hu H."/>
            <person name="Boomsma J."/>
            <person name="Zhang G."/>
        </authorList>
    </citation>
    <scope>NUCLEOTIDE SEQUENCE [LARGE SCALE GENOMIC DNA]</scope>
    <source>
        <strain evidence="4">MS0001</strain>
        <tissue evidence="4">Whole body</tissue>
    </source>
</reference>
<organism evidence="4 5">
    <name type="scientific">Cyphomyrmex costatus</name>
    <dbReference type="NCBI Taxonomy" id="456900"/>
    <lineage>
        <taxon>Eukaryota</taxon>
        <taxon>Metazoa</taxon>
        <taxon>Ecdysozoa</taxon>
        <taxon>Arthropoda</taxon>
        <taxon>Hexapoda</taxon>
        <taxon>Insecta</taxon>
        <taxon>Pterygota</taxon>
        <taxon>Neoptera</taxon>
        <taxon>Endopterygota</taxon>
        <taxon>Hymenoptera</taxon>
        <taxon>Apocrita</taxon>
        <taxon>Aculeata</taxon>
        <taxon>Formicoidea</taxon>
        <taxon>Formicidae</taxon>
        <taxon>Myrmicinae</taxon>
        <taxon>Cyphomyrmex</taxon>
    </lineage>
</organism>
<dbReference type="InterPro" id="IPR027806">
    <property type="entry name" value="HARBI1_dom"/>
</dbReference>
<sequence length="407" mass="47043">MKLRTGNSNKMIASILQLENEQSVSDYSASIIKSFENDILPFYFGLHVLNRDDLIQNHTTEITKKLFDVRDNLFLICDGTYARHQKSTNNEYQRKSFSGQKKVPLCKPFTIYPNGLSKFLTEGDTFVLDRGFRDIKDALEKKKFTVLMPALKGKRKQLSTKESNQSRFVTKIRWAVESVHGVLKQKYRLLDHKIGNKLIPKVGIYFRIASFLNNTFGKRLQSDVEIVQRMHNQKDAENTLAIEAEEKGWFRRKLIFKNITGNDLLDFPEMTEKDMKIFFTGSYQLSQAVSYLAKMVDKNGKLNIEYVKDEKNVLKLKVPSRHIFRTTYRCFLRYTPNSIGVSGVTHYACECANGRRTIGCCSHIAAIIYYLFFARYLSKIFKPAEILSDTFKKDNSIPVIESDSDDD</sequence>
<dbReference type="Pfam" id="PF13359">
    <property type="entry name" value="DDE_Tnp_4"/>
    <property type="match status" value="1"/>
</dbReference>
<protein>
    <recommendedName>
        <fullName evidence="3">DDE Tnp4 domain-containing protein</fullName>
    </recommendedName>
</protein>